<dbReference type="KEGG" id="pmrn:116950688"/>
<dbReference type="RefSeq" id="XP_032824538.1">
    <property type="nucleotide sequence ID" value="XM_032968647.1"/>
</dbReference>
<dbReference type="Gene3D" id="3.30.1540.10">
    <property type="entry name" value="formyl-coa transferase, domain 3"/>
    <property type="match status" value="1"/>
</dbReference>
<dbReference type="AlphaFoldDB" id="A0AAJ7X7M9"/>
<proteinExistence type="inferred from homology"/>
<feature type="region of interest" description="Disordered" evidence="3">
    <location>
        <begin position="407"/>
        <end position="438"/>
    </location>
</feature>
<protein>
    <submittedName>
        <fullName evidence="5 6">Alpha-methylacyl-CoA racemase isoform X1</fullName>
    </submittedName>
</protein>
<dbReference type="SUPFAM" id="SSF89796">
    <property type="entry name" value="CoA-transferase family III (CaiB/BaiF)"/>
    <property type="match status" value="1"/>
</dbReference>
<dbReference type="InterPro" id="IPR023606">
    <property type="entry name" value="CoA-Trfase_III_dom_1_sf"/>
</dbReference>
<dbReference type="InterPro" id="IPR050509">
    <property type="entry name" value="CoA-transferase_III"/>
</dbReference>
<evidence type="ECO:0000256" key="3">
    <source>
        <dbReference type="SAM" id="MobiDB-lite"/>
    </source>
</evidence>
<dbReference type="InterPro" id="IPR003673">
    <property type="entry name" value="CoA-Trfase_fam_III"/>
</dbReference>
<dbReference type="GO" id="GO:0005739">
    <property type="term" value="C:mitochondrion"/>
    <property type="evidence" value="ECO:0007669"/>
    <property type="project" value="TreeGrafter"/>
</dbReference>
<sequence>MDKLTLFTALSDVYCGCTACYLVCCPTFGCTFLELLQDLRNRSGLEQRVFQTKNTDKPIQHNLGIRHRRFTALATAKRITFVFTALRAMAIAGTRVVELAGLAPAPFCGMVLADFGARVVRVDRTGTRATMPDVLARGKLSLTLNLKCPQGVAVLRRLCRASDVLIEPFRPGVMERLGLGPDVLLGENPRLIYARLTGFGQSGPYASMAGHDINYAAMSGLLSMLGRQGEKPTPPLNLLADFAGGGLMCAMGITMAMLERNRSGLGQIIDTSMVEGAAYVGSFVWRTRPAGLWARPRGENMLDTGAPFYDTYRTADGQYVAVGAIEPQFYSALLKGLGLDPATMPPQMSVDDWPATKREFSRCFAQRSRADWCRVFEGMDACVTPVLTPEEVAGDAHAAVRGSFLRNADGTNVPAPAPRLSRTPARPGDGTAAADPVVGQHTESVLRELGYGEPEVQQLLADGVVESTGSKNKSHL</sequence>
<dbReference type="CTD" id="23600"/>
<evidence type="ECO:0000313" key="4">
    <source>
        <dbReference type="Proteomes" id="UP001318040"/>
    </source>
</evidence>
<evidence type="ECO:0000313" key="5">
    <source>
        <dbReference type="RefSeq" id="XP_032824538.1"/>
    </source>
</evidence>
<gene>
    <name evidence="5 6" type="primary">AMACR</name>
</gene>
<dbReference type="Pfam" id="PF02515">
    <property type="entry name" value="CoA_transf_3"/>
    <property type="match status" value="1"/>
</dbReference>
<keyword evidence="4" id="KW-1185">Reference proteome</keyword>
<organism evidence="4 6">
    <name type="scientific">Petromyzon marinus</name>
    <name type="common">Sea lamprey</name>
    <dbReference type="NCBI Taxonomy" id="7757"/>
    <lineage>
        <taxon>Eukaryota</taxon>
        <taxon>Metazoa</taxon>
        <taxon>Chordata</taxon>
        <taxon>Craniata</taxon>
        <taxon>Vertebrata</taxon>
        <taxon>Cyclostomata</taxon>
        <taxon>Hyperoartia</taxon>
        <taxon>Petromyzontiformes</taxon>
        <taxon>Petromyzontidae</taxon>
        <taxon>Petromyzon</taxon>
    </lineage>
</organism>
<dbReference type="FunFam" id="3.30.1540.10:FF:000004">
    <property type="entry name" value="Probable alpha-methylacyl-CoA racemase mcr"/>
    <property type="match status" value="1"/>
</dbReference>
<dbReference type="GO" id="GO:0008111">
    <property type="term" value="F:alpha-methylacyl-CoA racemase activity"/>
    <property type="evidence" value="ECO:0007669"/>
    <property type="project" value="TreeGrafter"/>
</dbReference>
<dbReference type="RefSeq" id="XP_032824539.1">
    <property type="nucleotide sequence ID" value="XM_032968648.1"/>
</dbReference>
<evidence type="ECO:0000256" key="1">
    <source>
        <dbReference type="ARBA" id="ARBA00008383"/>
    </source>
</evidence>
<evidence type="ECO:0000313" key="6">
    <source>
        <dbReference type="RefSeq" id="XP_032824539.1"/>
    </source>
</evidence>
<name>A0AAJ7X7M9_PETMA</name>
<reference evidence="5 6" key="1">
    <citation type="submission" date="2025-04" db="UniProtKB">
        <authorList>
            <consortium name="RefSeq"/>
        </authorList>
    </citation>
    <scope>IDENTIFICATION</scope>
    <source>
        <tissue evidence="5 6">Sperm</tissue>
    </source>
</reference>
<dbReference type="PANTHER" id="PTHR48228:SF5">
    <property type="entry name" value="ALPHA-METHYLACYL-COA RACEMASE"/>
    <property type="match status" value="1"/>
</dbReference>
<accession>A0AAJ7X7M9</accession>
<keyword evidence="2" id="KW-0413">Isomerase</keyword>
<evidence type="ECO:0000256" key="2">
    <source>
        <dbReference type="ARBA" id="ARBA00023235"/>
    </source>
</evidence>
<dbReference type="PANTHER" id="PTHR48228">
    <property type="entry name" value="SUCCINYL-COA--D-CITRAMALATE COA-TRANSFERASE"/>
    <property type="match status" value="1"/>
</dbReference>
<dbReference type="Gene3D" id="3.40.50.10540">
    <property type="entry name" value="Crotonobetainyl-coa:carnitine coa-transferase, domain 1"/>
    <property type="match status" value="1"/>
</dbReference>
<dbReference type="Proteomes" id="UP001318040">
    <property type="component" value="Chromosome 40"/>
</dbReference>
<dbReference type="GO" id="GO:0008206">
    <property type="term" value="P:bile acid metabolic process"/>
    <property type="evidence" value="ECO:0007669"/>
    <property type="project" value="TreeGrafter"/>
</dbReference>
<comment type="similarity">
    <text evidence="1">Belongs to the CoA-transferase III family.</text>
</comment>
<dbReference type="InterPro" id="IPR044855">
    <property type="entry name" value="CoA-Trfase_III_dom3_sf"/>
</dbReference>